<dbReference type="Pfam" id="PF13568">
    <property type="entry name" value="OMP_b-brl_2"/>
    <property type="match status" value="1"/>
</dbReference>
<dbReference type="Proteomes" id="UP000664369">
    <property type="component" value="Unassembled WGS sequence"/>
</dbReference>
<proteinExistence type="predicted"/>
<organism evidence="3 4">
    <name type="scientific">Hymenobacter negativus</name>
    <dbReference type="NCBI Taxonomy" id="2795026"/>
    <lineage>
        <taxon>Bacteria</taxon>
        <taxon>Pseudomonadati</taxon>
        <taxon>Bacteroidota</taxon>
        <taxon>Cytophagia</taxon>
        <taxon>Cytophagales</taxon>
        <taxon>Hymenobacteraceae</taxon>
        <taxon>Hymenobacter</taxon>
    </lineage>
</organism>
<feature type="chain" id="PRO_5046464260" evidence="1">
    <location>
        <begin position="24"/>
        <end position="239"/>
    </location>
</feature>
<evidence type="ECO:0000259" key="2">
    <source>
        <dbReference type="Pfam" id="PF13568"/>
    </source>
</evidence>
<gene>
    <name evidence="3" type="ORF">J4E00_01085</name>
</gene>
<accession>A0ABS3Q8Q5</accession>
<dbReference type="RefSeq" id="WP_208173163.1">
    <property type="nucleotide sequence ID" value="NZ_JAGETZ010000001.1"/>
</dbReference>
<evidence type="ECO:0000313" key="4">
    <source>
        <dbReference type="Proteomes" id="UP000664369"/>
    </source>
</evidence>
<keyword evidence="1" id="KW-0732">Signal</keyword>
<feature type="domain" description="Outer membrane protein beta-barrel" evidence="2">
    <location>
        <begin position="22"/>
        <end position="206"/>
    </location>
</feature>
<comment type="caution">
    <text evidence="3">The sequence shown here is derived from an EMBL/GenBank/DDBJ whole genome shotgun (WGS) entry which is preliminary data.</text>
</comment>
<name>A0ABS3Q8Q5_9BACT</name>
<dbReference type="EMBL" id="JAGETZ010000001">
    <property type="protein sequence ID" value="MBO2007625.1"/>
    <property type="molecule type" value="Genomic_DNA"/>
</dbReference>
<dbReference type="InterPro" id="IPR025665">
    <property type="entry name" value="Beta-barrel_OMP_2"/>
</dbReference>
<evidence type="ECO:0000313" key="3">
    <source>
        <dbReference type="EMBL" id="MBO2007625.1"/>
    </source>
</evidence>
<sequence>MTFFNTRFLLTGSLLLTVLSAQAQVSFSIGPRLGLNVSTYHFSESNSAFRLKYRAGFEAGVMSSVGFGHWALQPALLYSQKGFMESVSVDIRNSNNIPISSGEFQYSNRLHYLTLPVNVAYTQHADGQGFQVFAGPYLGLLLGGRYESTIVGTSATDSGKITPVANDAPDFGNFARRFDVGLQAGVGYRYQALLLQLNYSMGLRDIAARFDFYGGPFGNRAYYNRAFQASLSYLAGPRQ</sequence>
<reference evidence="3 4" key="1">
    <citation type="submission" date="2021-03" db="EMBL/GenBank/DDBJ databases">
        <authorList>
            <person name="Kim M.K."/>
        </authorList>
    </citation>
    <scope>NUCLEOTIDE SEQUENCE [LARGE SCALE GENOMIC DNA]</scope>
    <source>
        <strain evidence="3 4">BT442</strain>
    </source>
</reference>
<keyword evidence="4" id="KW-1185">Reference proteome</keyword>
<evidence type="ECO:0000256" key="1">
    <source>
        <dbReference type="SAM" id="SignalP"/>
    </source>
</evidence>
<protein>
    <submittedName>
        <fullName evidence="3">PorT family protein</fullName>
    </submittedName>
</protein>
<feature type="signal peptide" evidence="1">
    <location>
        <begin position="1"/>
        <end position="23"/>
    </location>
</feature>